<dbReference type="EMBL" id="CP031222">
    <property type="protein sequence ID" value="AXI01800.1"/>
    <property type="molecule type" value="Genomic_DNA"/>
</dbReference>
<dbReference type="KEGG" id="mbah:HYN46_02230"/>
<keyword evidence="2" id="KW-1185">Reference proteome</keyword>
<proteinExistence type="predicted"/>
<reference evidence="1 2" key="1">
    <citation type="submission" date="2018-07" db="EMBL/GenBank/DDBJ databases">
        <title>Genome sequencing of Moraxellaceae gen. HYN0046.</title>
        <authorList>
            <person name="Kim M."/>
            <person name="Yi H."/>
        </authorList>
    </citation>
    <scope>NUCLEOTIDE SEQUENCE [LARGE SCALE GENOMIC DNA]</scope>
    <source>
        <strain evidence="1 2">HYN0046</strain>
    </source>
</reference>
<accession>A0A345P3E1</accession>
<evidence type="ECO:0000313" key="2">
    <source>
        <dbReference type="Proteomes" id="UP000253940"/>
    </source>
</evidence>
<evidence type="ECO:0000313" key="1">
    <source>
        <dbReference type="EMBL" id="AXI01800.1"/>
    </source>
</evidence>
<sequence length="67" mass="7895">MISVMNLSFSHATFDALLIHGFKFVFYACNGVHQKNERLTNSMKSWYLCHLAMRETDQAYQTIIHQR</sequence>
<gene>
    <name evidence="1" type="ORF">HYN46_02230</name>
</gene>
<protein>
    <submittedName>
        <fullName evidence="1">Uncharacterized protein</fullName>
    </submittedName>
</protein>
<name>A0A345P3E1_9GAMM</name>
<organism evidence="1 2">
    <name type="scientific">Aquirhabdus parva</name>
    <dbReference type="NCBI Taxonomy" id="2283318"/>
    <lineage>
        <taxon>Bacteria</taxon>
        <taxon>Pseudomonadati</taxon>
        <taxon>Pseudomonadota</taxon>
        <taxon>Gammaproteobacteria</taxon>
        <taxon>Moraxellales</taxon>
        <taxon>Moraxellaceae</taxon>
        <taxon>Aquirhabdus</taxon>
    </lineage>
</organism>
<dbReference type="Proteomes" id="UP000253940">
    <property type="component" value="Chromosome"/>
</dbReference>
<dbReference type="AlphaFoldDB" id="A0A345P3E1"/>